<proteinExistence type="predicted"/>
<sequence>MWLPTRLVDVGDTDSQRPRVVVTASEHIGDCEYLCLTHRWIDTTLKLESTNIDELSKEIPIEKISQTFRDAFETTRKLGFRYIWADSLCIMQDHQHEDGWQDWLTESARMGENYKHAALTIAPTPAVDNADEFFSNRDMSQRTPFAVNIERKAPEDTSWSRCNRTQVDASGRYYCFSEDLWLSQVNRAPLNRRGWVYQERLLSPRTVHFATEVFWECRTENAKCWRGKMRTSKFLDEHGWWMTFVENFSHCHLTMGRDKLPAIAGVAALVELPNDQYLAGLWRSGLASQLIWRRSEKRLADYEPPANYRGRNCAR</sequence>
<organism evidence="1 2">
    <name type="scientific">Fusarium solani subsp. cucurbitae</name>
    <name type="common">Neocosmosporum cucurbitae</name>
    <dbReference type="NCBI Taxonomy" id="2747967"/>
    <lineage>
        <taxon>Eukaryota</taxon>
        <taxon>Fungi</taxon>
        <taxon>Dikarya</taxon>
        <taxon>Ascomycota</taxon>
        <taxon>Pezizomycotina</taxon>
        <taxon>Sordariomycetes</taxon>
        <taxon>Hypocreomycetidae</taxon>
        <taxon>Hypocreales</taxon>
        <taxon>Nectriaceae</taxon>
        <taxon>Fusarium</taxon>
        <taxon>Fusarium solani species complex</taxon>
    </lineage>
</organism>
<gene>
    <name evidence="1" type="ORF">LCI18_007065</name>
</gene>
<evidence type="ECO:0000313" key="2">
    <source>
        <dbReference type="Proteomes" id="UP000830768"/>
    </source>
</evidence>
<dbReference type="EMBL" id="CP090035">
    <property type="protein sequence ID" value="UPK96130.1"/>
    <property type="molecule type" value="Genomic_DNA"/>
</dbReference>
<accession>A0ACD3Z4U3</accession>
<name>A0ACD3Z4U3_FUSSC</name>
<keyword evidence="2" id="KW-1185">Reference proteome</keyword>
<dbReference type="Proteomes" id="UP000830768">
    <property type="component" value="Chromosome 6"/>
</dbReference>
<evidence type="ECO:0000313" key="1">
    <source>
        <dbReference type="EMBL" id="UPK96130.1"/>
    </source>
</evidence>
<reference evidence="1" key="1">
    <citation type="submission" date="2021-11" db="EMBL/GenBank/DDBJ databases">
        <title>Fusarium solani-melongenae Genome sequencing and assembly.</title>
        <authorList>
            <person name="Xie S."/>
            <person name="Huang L."/>
            <person name="Zhang X."/>
        </authorList>
    </citation>
    <scope>NUCLEOTIDE SEQUENCE</scope>
    <source>
        <strain evidence="1">CRI 24-3</strain>
    </source>
</reference>
<protein>
    <submittedName>
        <fullName evidence="1">Uncharacterized protein</fullName>
    </submittedName>
</protein>